<evidence type="ECO:0000313" key="2">
    <source>
        <dbReference type="EMBL" id="KFD59971.1"/>
    </source>
</evidence>
<dbReference type="EMBL" id="KL367707">
    <property type="protein sequence ID" value="KFD59971.1"/>
    <property type="molecule type" value="Genomic_DNA"/>
</dbReference>
<accession>A0A085MRX5</accession>
<name>A0A085MRX5_9BILA</name>
<protein>
    <submittedName>
        <fullName evidence="2">Uncharacterized protein</fullName>
    </submittedName>
</protein>
<sequence>MNPNQRAALVGGKRVRTAGQDGSDVDSASIETAASSLPEDMTDEKHDQQVLIEKSREFRPHSDGKSSKAKDTTHVFTTTSVKRRSRLF</sequence>
<dbReference type="Proteomes" id="UP000030758">
    <property type="component" value="Unassembled WGS sequence"/>
</dbReference>
<feature type="region of interest" description="Disordered" evidence="1">
    <location>
        <begin position="1"/>
        <end position="88"/>
    </location>
</feature>
<proteinExistence type="predicted"/>
<organism evidence="2">
    <name type="scientific">Trichuris suis</name>
    <name type="common">pig whipworm</name>
    <dbReference type="NCBI Taxonomy" id="68888"/>
    <lineage>
        <taxon>Eukaryota</taxon>
        <taxon>Metazoa</taxon>
        <taxon>Ecdysozoa</taxon>
        <taxon>Nematoda</taxon>
        <taxon>Enoplea</taxon>
        <taxon>Dorylaimia</taxon>
        <taxon>Trichinellida</taxon>
        <taxon>Trichuridae</taxon>
        <taxon>Trichuris</taxon>
    </lineage>
</organism>
<reference evidence="2" key="1">
    <citation type="journal article" date="2014" name="Nat. Genet.">
        <title>Genome and transcriptome of the porcine whipworm Trichuris suis.</title>
        <authorList>
            <person name="Jex A.R."/>
            <person name="Nejsum P."/>
            <person name="Schwarz E.M."/>
            <person name="Hu L."/>
            <person name="Young N.D."/>
            <person name="Hall R.S."/>
            <person name="Korhonen P.K."/>
            <person name="Liao S."/>
            <person name="Thamsborg S."/>
            <person name="Xia J."/>
            <person name="Xu P."/>
            <person name="Wang S."/>
            <person name="Scheerlinck J.P."/>
            <person name="Hofmann A."/>
            <person name="Sternberg P.W."/>
            <person name="Wang J."/>
            <person name="Gasser R.B."/>
        </authorList>
    </citation>
    <scope>NUCLEOTIDE SEQUENCE [LARGE SCALE GENOMIC DNA]</scope>
    <source>
        <strain evidence="2">DCEP-RM93F</strain>
    </source>
</reference>
<evidence type="ECO:0000256" key="1">
    <source>
        <dbReference type="SAM" id="MobiDB-lite"/>
    </source>
</evidence>
<gene>
    <name evidence="2" type="ORF">M514_27843</name>
</gene>
<feature type="compositionally biased region" description="Basic and acidic residues" evidence="1">
    <location>
        <begin position="43"/>
        <end position="73"/>
    </location>
</feature>
<dbReference type="AlphaFoldDB" id="A0A085MRX5"/>